<dbReference type="InterPro" id="IPR027417">
    <property type="entry name" value="P-loop_NTPase"/>
</dbReference>
<keyword evidence="1" id="KW-0347">Helicase</keyword>
<dbReference type="GO" id="GO:0043139">
    <property type="term" value="F:5'-3' DNA helicase activity"/>
    <property type="evidence" value="ECO:0007669"/>
    <property type="project" value="UniProtKB-EC"/>
</dbReference>
<keyword evidence="1" id="KW-0234">DNA repair</keyword>
<dbReference type="OrthoDB" id="1918649at2759"/>
<keyword evidence="1" id="KW-0227">DNA damage</keyword>
<dbReference type="GO" id="GO:0000723">
    <property type="term" value="P:telomere maintenance"/>
    <property type="evidence" value="ECO:0007669"/>
    <property type="project" value="InterPro"/>
</dbReference>
<dbReference type="PANTHER" id="PTHR10492">
    <property type="match status" value="1"/>
</dbReference>
<dbReference type="AlphaFoldDB" id="A0A7J7MKA0"/>
<keyword evidence="1" id="KW-0233">DNA recombination</keyword>
<keyword evidence="1" id="KW-0067">ATP-binding</keyword>
<evidence type="ECO:0000313" key="3">
    <source>
        <dbReference type="EMBL" id="KAF6155242.1"/>
    </source>
</evidence>
<dbReference type="GO" id="GO:0005524">
    <property type="term" value="F:ATP binding"/>
    <property type="evidence" value="ECO:0007669"/>
    <property type="project" value="UniProtKB-KW"/>
</dbReference>
<comment type="similarity">
    <text evidence="1">Belongs to the helicase family.</text>
</comment>
<dbReference type="SUPFAM" id="SSF52540">
    <property type="entry name" value="P-loop containing nucleoside triphosphate hydrolases"/>
    <property type="match status" value="1"/>
</dbReference>
<keyword evidence="1" id="KW-0378">Hydrolase</keyword>
<accession>A0A7J7MKA0</accession>
<dbReference type="InterPro" id="IPR010285">
    <property type="entry name" value="DNA_helicase_pif1-like_DEAD"/>
</dbReference>
<comment type="catalytic activity">
    <reaction evidence="1">
        <text>ATP + H2O = ADP + phosphate + H(+)</text>
        <dbReference type="Rhea" id="RHEA:13065"/>
        <dbReference type="ChEBI" id="CHEBI:15377"/>
        <dbReference type="ChEBI" id="CHEBI:15378"/>
        <dbReference type="ChEBI" id="CHEBI:30616"/>
        <dbReference type="ChEBI" id="CHEBI:43474"/>
        <dbReference type="ChEBI" id="CHEBI:456216"/>
        <dbReference type="EC" id="5.6.2.3"/>
    </reaction>
</comment>
<dbReference type="Pfam" id="PF05970">
    <property type="entry name" value="PIF1"/>
    <property type="match status" value="1"/>
</dbReference>
<comment type="cofactor">
    <cofactor evidence="1">
        <name>Mg(2+)</name>
        <dbReference type="ChEBI" id="CHEBI:18420"/>
    </cofactor>
</comment>
<dbReference type="EMBL" id="JACGCM010001428">
    <property type="protein sequence ID" value="KAF6155242.1"/>
    <property type="molecule type" value="Genomic_DNA"/>
</dbReference>
<dbReference type="EC" id="5.6.2.3" evidence="1"/>
<proteinExistence type="inferred from homology"/>
<dbReference type="GO" id="GO:0006310">
    <property type="term" value="P:DNA recombination"/>
    <property type="evidence" value="ECO:0007669"/>
    <property type="project" value="UniProtKB-KW"/>
</dbReference>
<dbReference type="GO" id="GO:0006281">
    <property type="term" value="P:DNA repair"/>
    <property type="evidence" value="ECO:0007669"/>
    <property type="project" value="UniProtKB-KW"/>
</dbReference>
<organism evidence="3 4">
    <name type="scientific">Kingdonia uniflora</name>
    <dbReference type="NCBI Taxonomy" id="39325"/>
    <lineage>
        <taxon>Eukaryota</taxon>
        <taxon>Viridiplantae</taxon>
        <taxon>Streptophyta</taxon>
        <taxon>Embryophyta</taxon>
        <taxon>Tracheophyta</taxon>
        <taxon>Spermatophyta</taxon>
        <taxon>Magnoliopsida</taxon>
        <taxon>Ranunculales</taxon>
        <taxon>Circaeasteraceae</taxon>
        <taxon>Kingdonia</taxon>
    </lineage>
</organism>
<evidence type="ECO:0000259" key="2">
    <source>
        <dbReference type="Pfam" id="PF05970"/>
    </source>
</evidence>
<dbReference type="GO" id="GO:0016787">
    <property type="term" value="F:hydrolase activity"/>
    <property type="evidence" value="ECO:0007669"/>
    <property type="project" value="UniProtKB-KW"/>
</dbReference>
<feature type="domain" description="DNA helicase Pif1-like DEAD-box helicase" evidence="2">
    <location>
        <begin position="4"/>
        <end position="79"/>
    </location>
</feature>
<feature type="non-terminal residue" evidence="3">
    <location>
        <position position="189"/>
    </location>
</feature>
<keyword evidence="1" id="KW-0547">Nucleotide-binding</keyword>
<keyword evidence="4" id="KW-1185">Reference proteome</keyword>
<sequence>IQYKYCVKAVDRSLQDVLGNGRPFGGITIILGGDFCQILPEVPKGIREDIVSASLRRSYIWGDVQVLSLSQNMRLTNSISENVVFAHTLLDIESNPKEIVKLSMTFNTCANLDELTCSVYLHLEEVTTTSTTYLTERMILSVRNEDVNIISIKLWPKFKANRLLILSLTSYQKQMLVIALSQIDIPKNI</sequence>
<name>A0A7J7MKA0_9MAGN</name>
<dbReference type="Proteomes" id="UP000541444">
    <property type="component" value="Unassembled WGS sequence"/>
</dbReference>
<protein>
    <recommendedName>
        <fullName evidence="1">ATP-dependent DNA helicase</fullName>
        <ecNumber evidence="1">5.6.2.3</ecNumber>
    </recommendedName>
</protein>
<gene>
    <name evidence="3" type="ORF">GIB67_019768</name>
</gene>
<comment type="caution">
    <text evidence="3">The sequence shown here is derived from an EMBL/GenBank/DDBJ whole genome shotgun (WGS) entry which is preliminary data.</text>
</comment>
<evidence type="ECO:0000313" key="4">
    <source>
        <dbReference type="Proteomes" id="UP000541444"/>
    </source>
</evidence>
<dbReference type="PANTHER" id="PTHR10492:SF57">
    <property type="entry name" value="ATP-DEPENDENT DNA HELICASE"/>
    <property type="match status" value="1"/>
</dbReference>
<reference evidence="3 4" key="1">
    <citation type="journal article" date="2020" name="IScience">
        <title>Genome Sequencing of the Endangered Kingdonia uniflora (Circaeasteraceae, Ranunculales) Reveals Potential Mechanisms of Evolutionary Specialization.</title>
        <authorList>
            <person name="Sun Y."/>
            <person name="Deng T."/>
            <person name="Zhang A."/>
            <person name="Moore M.J."/>
            <person name="Landis J.B."/>
            <person name="Lin N."/>
            <person name="Zhang H."/>
            <person name="Zhang X."/>
            <person name="Huang J."/>
            <person name="Zhang X."/>
            <person name="Sun H."/>
            <person name="Wang H."/>
        </authorList>
    </citation>
    <scope>NUCLEOTIDE SEQUENCE [LARGE SCALE GENOMIC DNA]</scope>
    <source>
        <strain evidence="3">TB1705</strain>
        <tissue evidence="3">Leaf</tissue>
    </source>
</reference>
<evidence type="ECO:0000256" key="1">
    <source>
        <dbReference type="RuleBase" id="RU363044"/>
    </source>
</evidence>